<dbReference type="OrthoDB" id="10010296at2"/>
<evidence type="ECO:0000313" key="2">
    <source>
        <dbReference type="Proteomes" id="UP000035900"/>
    </source>
</evidence>
<reference evidence="1 2" key="1">
    <citation type="journal article" date="2004" name="Int. J. Syst. Evol. Microbiol.">
        <title>Kaistella koreensis gen. nov., sp. nov., a novel member of the Chryseobacterium-Bergeyella-Riemerella branch.</title>
        <authorList>
            <person name="Kim M.K."/>
            <person name="Im W.T."/>
            <person name="Shin Y.K."/>
            <person name="Lim J.H."/>
            <person name="Kim S.H."/>
            <person name="Lee B.C."/>
            <person name="Park M.Y."/>
            <person name="Lee K.Y."/>
            <person name="Lee S.T."/>
        </authorList>
    </citation>
    <scope>NUCLEOTIDE SEQUENCE [LARGE SCALE GENOMIC DNA]</scope>
    <source>
        <strain evidence="1 2">CCUG 49689</strain>
    </source>
</reference>
<evidence type="ECO:0000313" key="1">
    <source>
        <dbReference type="EMBL" id="KMQ71389.1"/>
    </source>
</evidence>
<dbReference type="RefSeq" id="WP_048499350.1">
    <property type="nucleotide sequence ID" value="NZ_LFNG01000008.1"/>
</dbReference>
<dbReference type="AlphaFoldDB" id="A0A0J7IZZ8"/>
<gene>
    <name evidence="1" type="ORF">ACM44_07145</name>
</gene>
<organism evidence="1 2">
    <name type="scientific">Chryseobacterium koreense CCUG 49689</name>
    <dbReference type="NCBI Taxonomy" id="1304281"/>
    <lineage>
        <taxon>Bacteria</taxon>
        <taxon>Pseudomonadati</taxon>
        <taxon>Bacteroidota</taxon>
        <taxon>Flavobacteriia</taxon>
        <taxon>Flavobacteriales</taxon>
        <taxon>Weeksellaceae</taxon>
        <taxon>Chryseobacterium group</taxon>
        <taxon>Chryseobacterium</taxon>
    </lineage>
</organism>
<name>A0A0J7IZZ8_9FLAO</name>
<sequence>MKKVLLLGTLLISGLIFSQMMGGFEEGYVRGYFSVTKTKPTSIPTNLNWSATNLSTDTKFLSYERRGETLTNLDELQVKKEYSAGYKRGEMDGRNALSLSSEGKKKGDQKK</sequence>
<keyword evidence="2" id="KW-1185">Reference proteome</keyword>
<dbReference type="PATRIC" id="fig|1304281.5.peg.1532"/>
<protein>
    <submittedName>
        <fullName evidence="1">Uncharacterized protein</fullName>
    </submittedName>
</protein>
<dbReference type="EMBL" id="LFNG01000008">
    <property type="protein sequence ID" value="KMQ71389.1"/>
    <property type="molecule type" value="Genomic_DNA"/>
</dbReference>
<comment type="caution">
    <text evidence="1">The sequence shown here is derived from an EMBL/GenBank/DDBJ whole genome shotgun (WGS) entry which is preliminary data.</text>
</comment>
<proteinExistence type="predicted"/>
<dbReference type="Proteomes" id="UP000035900">
    <property type="component" value="Unassembled WGS sequence"/>
</dbReference>
<accession>A0A0J7IZZ8</accession>